<keyword evidence="1" id="KW-0472">Membrane</keyword>
<sequence length="156" mass="17992">MRENFSTHDFDDDDVEELELGDAMRKASSTKGPMNLYSKTVSKEQGTLKRARGAEVTLASCKKELRERTVGAFARCMYEAGLPFNCVNYKILPPSLKTLSSFLFWTSQKTLPLSLLINFFLWFLLFLSPLHKPQPHSFYFIILRAGQLWQSFKGRR</sequence>
<keyword evidence="1" id="KW-0812">Transmembrane</keyword>
<keyword evidence="3" id="KW-1185">Reference proteome</keyword>
<reference evidence="2" key="1">
    <citation type="submission" date="2022-07" db="EMBL/GenBank/DDBJ databases">
        <authorList>
            <person name="Macas J."/>
            <person name="Novak P."/>
            <person name="Neumann P."/>
        </authorList>
    </citation>
    <scope>NUCLEOTIDE SEQUENCE</scope>
</reference>
<dbReference type="EMBL" id="CAMAPE010000019">
    <property type="protein sequence ID" value="CAH9086140.1"/>
    <property type="molecule type" value="Genomic_DNA"/>
</dbReference>
<evidence type="ECO:0000256" key="1">
    <source>
        <dbReference type="SAM" id="Phobius"/>
    </source>
</evidence>
<protein>
    <submittedName>
        <fullName evidence="2">Uncharacterized protein</fullName>
    </submittedName>
</protein>
<comment type="caution">
    <text evidence="2">The sequence shown here is derived from an EMBL/GenBank/DDBJ whole genome shotgun (WGS) entry which is preliminary data.</text>
</comment>
<evidence type="ECO:0000313" key="3">
    <source>
        <dbReference type="Proteomes" id="UP001152484"/>
    </source>
</evidence>
<evidence type="ECO:0000313" key="2">
    <source>
        <dbReference type="EMBL" id="CAH9086140.1"/>
    </source>
</evidence>
<dbReference type="OrthoDB" id="1301685at2759"/>
<gene>
    <name evidence="2" type="ORF">CEURO_LOCUS9492</name>
</gene>
<keyword evidence="1" id="KW-1133">Transmembrane helix</keyword>
<proteinExistence type="predicted"/>
<accession>A0A9P0Z1U4</accession>
<organism evidence="2 3">
    <name type="scientific">Cuscuta europaea</name>
    <name type="common">European dodder</name>
    <dbReference type="NCBI Taxonomy" id="41803"/>
    <lineage>
        <taxon>Eukaryota</taxon>
        <taxon>Viridiplantae</taxon>
        <taxon>Streptophyta</taxon>
        <taxon>Embryophyta</taxon>
        <taxon>Tracheophyta</taxon>
        <taxon>Spermatophyta</taxon>
        <taxon>Magnoliopsida</taxon>
        <taxon>eudicotyledons</taxon>
        <taxon>Gunneridae</taxon>
        <taxon>Pentapetalae</taxon>
        <taxon>asterids</taxon>
        <taxon>lamiids</taxon>
        <taxon>Solanales</taxon>
        <taxon>Convolvulaceae</taxon>
        <taxon>Cuscuteae</taxon>
        <taxon>Cuscuta</taxon>
        <taxon>Cuscuta subgen. Cuscuta</taxon>
    </lineage>
</organism>
<dbReference type="AlphaFoldDB" id="A0A9P0Z1U4"/>
<dbReference type="Proteomes" id="UP001152484">
    <property type="component" value="Unassembled WGS sequence"/>
</dbReference>
<name>A0A9P0Z1U4_CUSEU</name>
<feature type="transmembrane region" description="Helical" evidence="1">
    <location>
        <begin position="111"/>
        <end position="130"/>
    </location>
</feature>